<accession>A0ABQ2XUK6</accession>
<keyword evidence="2" id="KW-0812">Transmembrane</keyword>
<feature type="compositionally biased region" description="Basic and acidic residues" evidence="1">
    <location>
        <begin position="85"/>
        <end position="106"/>
    </location>
</feature>
<keyword evidence="2" id="KW-0472">Membrane</keyword>
<evidence type="ECO:0008006" key="5">
    <source>
        <dbReference type="Google" id="ProtNLM"/>
    </source>
</evidence>
<reference evidence="4" key="1">
    <citation type="journal article" date="2019" name="Int. J. Syst. Evol. Microbiol.">
        <title>The Global Catalogue of Microorganisms (GCM) 10K type strain sequencing project: providing services to taxonomists for standard genome sequencing and annotation.</title>
        <authorList>
            <consortium name="The Broad Institute Genomics Platform"/>
            <consortium name="The Broad Institute Genome Sequencing Center for Infectious Disease"/>
            <person name="Wu L."/>
            <person name="Ma J."/>
        </authorList>
    </citation>
    <scope>NUCLEOTIDE SEQUENCE [LARGE SCALE GENOMIC DNA]</scope>
    <source>
        <strain evidence="4">KCTC 23917</strain>
    </source>
</reference>
<feature type="region of interest" description="Disordered" evidence="1">
    <location>
        <begin position="346"/>
        <end position="370"/>
    </location>
</feature>
<evidence type="ECO:0000256" key="1">
    <source>
        <dbReference type="SAM" id="MobiDB-lite"/>
    </source>
</evidence>
<feature type="compositionally biased region" description="Polar residues" evidence="1">
    <location>
        <begin position="70"/>
        <end position="84"/>
    </location>
</feature>
<evidence type="ECO:0000313" key="3">
    <source>
        <dbReference type="EMBL" id="GGX31782.1"/>
    </source>
</evidence>
<keyword evidence="4" id="KW-1185">Reference proteome</keyword>
<dbReference type="RefSeq" id="WP_189355525.1">
    <property type="nucleotide sequence ID" value="NZ_BMYU01000001.1"/>
</dbReference>
<keyword evidence="2" id="KW-1133">Transmembrane helix</keyword>
<dbReference type="EMBL" id="BMYU01000001">
    <property type="protein sequence ID" value="GGX31782.1"/>
    <property type="molecule type" value="Genomic_DNA"/>
</dbReference>
<evidence type="ECO:0000313" key="4">
    <source>
        <dbReference type="Proteomes" id="UP000653343"/>
    </source>
</evidence>
<organism evidence="3 4">
    <name type="scientific">Undibacterium squillarum</name>
    <dbReference type="NCBI Taxonomy" id="1131567"/>
    <lineage>
        <taxon>Bacteria</taxon>
        <taxon>Pseudomonadati</taxon>
        <taxon>Pseudomonadota</taxon>
        <taxon>Betaproteobacteria</taxon>
        <taxon>Burkholderiales</taxon>
        <taxon>Oxalobacteraceae</taxon>
        <taxon>Undibacterium</taxon>
    </lineage>
</organism>
<gene>
    <name evidence="3" type="ORF">GCM10010946_06140</name>
</gene>
<feature type="region of interest" description="Disordered" evidence="1">
    <location>
        <begin position="70"/>
        <end position="115"/>
    </location>
</feature>
<name>A0ABQ2XUK6_9BURK</name>
<feature type="compositionally biased region" description="Polar residues" evidence="1">
    <location>
        <begin position="350"/>
        <end position="370"/>
    </location>
</feature>
<feature type="transmembrane region" description="Helical" evidence="2">
    <location>
        <begin position="12"/>
        <end position="36"/>
    </location>
</feature>
<evidence type="ECO:0000256" key="2">
    <source>
        <dbReference type="SAM" id="Phobius"/>
    </source>
</evidence>
<protein>
    <recommendedName>
        <fullName evidence="5">Zinc ribbon domain-containing protein</fullName>
    </recommendedName>
</protein>
<sequence>MYQQLRAPERLFRIGQWCVAVLFAYFLTQVGASLIADVPSVSRAPAVEDFQDKAALSNLEQQRAPLLQREQSLQESARTQSDQLQKARDQYQHEKESFDNWKEARRSTGQSEQNPEVVLRARNLDQLLKQQKTVEAAVASVEDAHRKNAEQLEALNQQINTLNQAGYDRFLEANRIYSLKAFGFRLALVGPVLALAIWLFRRYRKSDQWPFIWGFGFFALFAFFFELVPYLPSFGGYIRYGVGAVLTFWGGRALIAALKAYLERKQQEQAAPQEARKHEIRYEKALESMAKSHCPGCERKVVQTEGGNVNFCMHCGLKLFRQCGHCGLRHNAFFPFCPSCGTAAKEDTQTDTQPADASLSPTVSTPPAAG</sequence>
<dbReference type="Proteomes" id="UP000653343">
    <property type="component" value="Unassembled WGS sequence"/>
</dbReference>
<feature type="transmembrane region" description="Helical" evidence="2">
    <location>
        <begin position="182"/>
        <end position="200"/>
    </location>
</feature>
<proteinExistence type="predicted"/>
<feature type="transmembrane region" description="Helical" evidence="2">
    <location>
        <begin position="237"/>
        <end position="258"/>
    </location>
</feature>
<comment type="caution">
    <text evidence="3">The sequence shown here is derived from an EMBL/GenBank/DDBJ whole genome shotgun (WGS) entry which is preliminary data.</text>
</comment>
<feature type="transmembrane region" description="Helical" evidence="2">
    <location>
        <begin position="212"/>
        <end position="231"/>
    </location>
</feature>